<evidence type="ECO:0000313" key="3">
    <source>
        <dbReference type="Proteomes" id="UP000199671"/>
    </source>
</evidence>
<reference evidence="2 3" key="1">
    <citation type="submission" date="2016-10" db="EMBL/GenBank/DDBJ databases">
        <authorList>
            <person name="de Groot N.N."/>
        </authorList>
    </citation>
    <scope>NUCLEOTIDE SEQUENCE [LARGE SCALE GENOMIC DNA]</scope>
    <source>
        <strain evidence="2 3">KPR-7B</strain>
    </source>
</reference>
<sequence>MADSSGAGERRYPSGHTIRVRGGHGRAVLFLNGCGLSSAGWDDVVAGLPGRRVITVDRPGHYGTVCTGPPSLAAETRFLAELIATEPGPAVVVAHSMASFQAEALARVRPALVAGVVLVDPSMPPKQARSCAAAGPLSRLATRCLCMSPIRAVAGRVLRVGMRRQTARPEMIDAERWRPLWSGERELGAAASEWLSFRGQAAELLALRRVHGLPAPTTAVVLEAPPFAGAGAMSDLASAFHSTRLRRLPECRHLVMLDAPGEVVREIELLS</sequence>
<dbReference type="Gene3D" id="3.40.50.1820">
    <property type="entry name" value="alpha/beta hydrolase"/>
    <property type="match status" value="1"/>
</dbReference>
<feature type="domain" description="AB hydrolase-1" evidence="1">
    <location>
        <begin position="28"/>
        <end position="265"/>
    </location>
</feature>
<dbReference type="RefSeq" id="WP_092608938.1">
    <property type="nucleotide sequence ID" value="NZ_FNHU01000004.1"/>
</dbReference>
<dbReference type="InterPro" id="IPR000073">
    <property type="entry name" value="AB_hydrolase_1"/>
</dbReference>
<evidence type="ECO:0000313" key="2">
    <source>
        <dbReference type="EMBL" id="SDM59875.1"/>
    </source>
</evidence>
<dbReference type="Pfam" id="PF12697">
    <property type="entry name" value="Abhydrolase_6"/>
    <property type="match status" value="1"/>
</dbReference>
<dbReference type="PANTHER" id="PTHR43798">
    <property type="entry name" value="MONOACYLGLYCEROL LIPASE"/>
    <property type="match status" value="1"/>
</dbReference>
<dbReference type="PANTHER" id="PTHR43798:SF33">
    <property type="entry name" value="HYDROLASE, PUTATIVE (AFU_ORTHOLOGUE AFUA_2G14860)-RELATED"/>
    <property type="match status" value="1"/>
</dbReference>
<dbReference type="InterPro" id="IPR050266">
    <property type="entry name" value="AB_hydrolase_sf"/>
</dbReference>
<proteinExistence type="predicted"/>
<dbReference type="SUPFAM" id="SSF53474">
    <property type="entry name" value="alpha/beta-Hydrolases"/>
    <property type="match status" value="1"/>
</dbReference>
<dbReference type="Proteomes" id="UP000199671">
    <property type="component" value="Unassembled WGS sequence"/>
</dbReference>
<name>A0A1G9UK08_9ACTO</name>
<dbReference type="GO" id="GO:0003824">
    <property type="term" value="F:catalytic activity"/>
    <property type="evidence" value="ECO:0007669"/>
    <property type="project" value="UniProtKB-ARBA"/>
</dbReference>
<dbReference type="AlphaFoldDB" id="A0A1G9UK08"/>
<dbReference type="OrthoDB" id="7185741at2"/>
<accession>A0A1G9UK08</accession>
<organism evidence="2 3">
    <name type="scientific">Actinomyces ruminicola</name>
    <dbReference type="NCBI Taxonomy" id="332524"/>
    <lineage>
        <taxon>Bacteria</taxon>
        <taxon>Bacillati</taxon>
        <taxon>Actinomycetota</taxon>
        <taxon>Actinomycetes</taxon>
        <taxon>Actinomycetales</taxon>
        <taxon>Actinomycetaceae</taxon>
        <taxon>Actinomyces</taxon>
    </lineage>
</organism>
<dbReference type="EMBL" id="FNHU01000004">
    <property type="protein sequence ID" value="SDM59875.1"/>
    <property type="molecule type" value="Genomic_DNA"/>
</dbReference>
<gene>
    <name evidence="2" type="ORF">SAMN04487766_104122</name>
</gene>
<protein>
    <submittedName>
        <fullName evidence="2">Pimeloyl-ACP methyl ester carboxylesterase</fullName>
    </submittedName>
</protein>
<dbReference type="GO" id="GO:0016020">
    <property type="term" value="C:membrane"/>
    <property type="evidence" value="ECO:0007669"/>
    <property type="project" value="TreeGrafter"/>
</dbReference>
<dbReference type="InterPro" id="IPR029058">
    <property type="entry name" value="AB_hydrolase_fold"/>
</dbReference>
<evidence type="ECO:0000259" key="1">
    <source>
        <dbReference type="Pfam" id="PF12697"/>
    </source>
</evidence>